<dbReference type="Proteomes" id="UP000541033">
    <property type="component" value="Unassembled WGS sequence"/>
</dbReference>
<proteinExistence type="inferred from homology"/>
<comment type="subunit">
    <text evidence="2">Interacts transiently with the RNA polymerase catalytic core formed by RpoA, RpoB, RpoC and RpoZ (2 alpha, 1 beta, 1 beta' and 1 omega subunit) to form the RNA polymerase holoenzyme that can initiate transcription.</text>
</comment>
<feature type="domain" description="RNA polymerase sigma factor 70 region 4 type 2" evidence="7">
    <location>
        <begin position="114"/>
        <end position="164"/>
    </location>
</feature>
<evidence type="ECO:0000256" key="3">
    <source>
        <dbReference type="ARBA" id="ARBA00023015"/>
    </source>
</evidence>
<dbReference type="GO" id="GO:0003677">
    <property type="term" value="F:DNA binding"/>
    <property type="evidence" value="ECO:0007669"/>
    <property type="project" value="InterPro"/>
</dbReference>
<evidence type="ECO:0000256" key="4">
    <source>
        <dbReference type="ARBA" id="ARBA00023082"/>
    </source>
</evidence>
<feature type="domain" description="RNA polymerase sigma-70 region 2" evidence="6">
    <location>
        <begin position="12"/>
        <end position="70"/>
    </location>
</feature>
<dbReference type="AlphaFoldDB" id="A0A7X5TSV7"/>
<comment type="similarity">
    <text evidence="1">Belongs to the sigma-70 factor family. ECF subfamily.</text>
</comment>
<dbReference type="SUPFAM" id="SSF88946">
    <property type="entry name" value="Sigma2 domain of RNA polymerase sigma factors"/>
    <property type="match status" value="1"/>
</dbReference>
<comment type="caution">
    <text evidence="8">The sequence shown here is derived from an EMBL/GenBank/DDBJ whole genome shotgun (WGS) entry which is preliminary data.</text>
</comment>
<dbReference type="InterPro" id="IPR013325">
    <property type="entry name" value="RNA_pol_sigma_r2"/>
</dbReference>
<dbReference type="InterPro" id="IPR052704">
    <property type="entry name" value="ECF_Sigma-70_Domain"/>
</dbReference>
<dbReference type="InterPro" id="IPR014284">
    <property type="entry name" value="RNA_pol_sigma-70_dom"/>
</dbReference>
<evidence type="ECO:0000256" key="2">
    <source>
        <dbReference type="ARBA" id="ARBA00011344"/>
    </source>
</evidence>
<evidence type="ECO:0000256" key="5">
    <source>
        <dbReference type="ARBA" id="ARBA00023163"/>
    </source>
</evidence>
<dbReference type="InterPro" id="IPR013324">
    <property type="entry name" value="RNA_pol_sigma_r3/r4-like"/>
</dbReference>
<keyword evidence="4" id="KW-0731">Sigma factor</keyword>
<dbReference type="GO" id="GO:0016987">
    <property type="term" value="F:sigma factor activity"/>
    <property type="evidence" value="ECO:0007669"/>
    <property type="project" value="UniProtKB-KW"/>
</dbReference>
<keyword evidence="9" id="KW-1185">Reference proteome</keyword>
<dbReference type="Pfam" id="PF04542">
    <property type="entry name" value="Sigma70_r2"/>
    <property type="match status" value="1"/>
</dbReference>
<dbReference type="InterPro" id="IPR007627">
    <property type="entry name" value="RNA_pol_sigma70_r2"/>
</dbReference>
<dbReference type="InterPro" id="IPR032710">
    <property type="entry name" value="NTF2-like_dom_sf"/>
</dbReference>
<evidence type="ECO:0000313" key="8">
    <source>
        <dbReference type="EMBL" id="NIH52869.1"/>
    </source>
</evidence>
<dbReference type="Gene3D" id="3.10.450.50">
    <property type="match status" value="1"/>
</dbReference>
<dbReference type="Gene3D" id="1.10.1740.10">
    <property type="match status" value="1"/>
</dbReference>
<dbReference type="SUPFAM" id="SSF54427">
    <property type="entry name" value="NTF2-like"/>
    <property type="match status" value="1"/>
</dbReference>
<evidence type="ECO:0000313" key="9">
    <source>
        <dbReference type="Proteomes" id="UP000541033"/>
    </source>
</evidence>
<dbReference type="PANTHER" id="PTHR30173:SF36">
    <property type="entry name" value="ECF RNA POLYMERASE SIGMA FACTOR SIGJ"/>
    <property type="match status" value="1"/>
</dbReference>
<evidence type="ECO:0000259" key="6">
    <source>
        <dbReference type="Pfam" id="PF04542"/>
    </source>
</evidence>
<dbReference type="InterPro" id="IPR013249">
    <property type="entry name" value="RNA_pol_sigma70_r4_t2"/>
</dbReference>
<dbReference type="NCBIfam" id="NF007214">
    <property type="entry name" value="PRK09636.1"/>
    <property type="match status" value="1"/>
</dbReference>
<dbReference type="EMBL" id="JAAMOX010000001">
    <property type="protein sequence ID" value="NIH52869.1"/>
    <property type="molecule type" value="Genomic_DNA"/>
</dbReference>
<organism evidence="8 9">
    <name type="scientific">Lysinibacter cavernae</name>
    <dbReference type="NCBI Taxonomy" id="1640652"/>
    <lineage>
        <taxon>Bacteria</taxon>
        <taxon>Bacillati</taxon>
        <taxon>Actinomycetota</taxon>
        <taxon>Actinomycetes</taxon>
        <taxon>Micrococcales</taxon>
        <taxon>Microbacteriaceae</taxon>
        <taxon>Lysinibacter</taxon>
    </lineage>
</organism>
<reference evidence="8 9" key="1">
    <citation type="submission" date="2020-02" db="EMBL/GenBank/DDBJ databases">
        <title>Sequencing the genomes of 1000 actinobacteria strains.</title>
        <authorList>
            <person name="Klenk H.-P."/>
        </authorList>
    </citation>
    <scope>NUCLEOTIDE SEQUENCE [LARGE SCALE GENOMIC DNA]</scope>
    <source>
        <strain evidence="8 9">DSM 27960</strain>
    </source>
</reference>
<keyword evidence="3" id="KW-0805">Transcription regulation</keyword>
<accession>A0A7X5TSV7</accession>
<gene>
    <name evidence="8" type="ORF">FHX76_000737</name>
</gene>
<sequence length="295" mass="32708">MTGVSNPFADDRRLLLSIAYNITGSISDAEDLVQAGYLRWQARPTDRQVEHPRAYAAQIVTRLALDLLDSPARRNEQYVGPWLPEPWETIDVPEPASEHGPHATAELSERVSTALLVVLHTLSEDQRAAFVLHDVFGFSYPETAASIQKSEAATRQILHRAREHVKAGRPRIEVSAREHRQTVQRFADAASTGDVQSLLSVIAPNAILVGDGGGKANAVRRPVLGRVRILRFLLGIWLKRARDTVTTIRQVNGRDALVINEHGRTTAVFEFDVLDDGVAQILVQRNPDKLARFDA</sequence>
<dbReference type="PANTHER" id="PTHR30173">
    <property type="entry name" value="SIGMA 19 FACTOR"/>
    <property type="match status" value="1"/>
</dbReference>
<keyword evidence="5" id="KW-0804">Transcription</keyword>
<dbReference type="GO" id="GO:0006352">
    <property type="term" value="P:DNA-templated transcription initiation"/>
    <property type="evidence" value="ECO:0007669"/>
    <property type="project" value="InterPro"/>
</dbReference>
<protein>
    <submittedName>
        <fullName evidence="8">RNA polymerase sigma-70 factor (ECF subfamily)</fullName>
    </submittedName>
</protein>
<dbReference type="NCBIfam" id="TIGR02937">
    <property type="entry name" value="sigma70-ECF"/>
    <property type="match status" value="1"/>
</dbReference>
<dbReference type="RefSeq" id="WP_167148025.1">
    <property type="nucleotide sequence ID" value="NZ_JAAMOX010000001.1"/>
</dbReference>
<dbReference type="CDD" id="cd06171">
    <property type="entry name" value="Sigma70_r4"/>
    <property type="match status" value="1"/>
</dbReference>
<dbReference type="InterPro" id="IPR036388">
    <property type="entry name" value="WH-like_DNA-bd_sf"/>
</dbReference>
<dbReference type="Pfam" id="PF08281">
    <property type="entry name" value="Sigma70_r4_2"/>
    <property type="match status" value="1"/>
</dbReference>
<evidence type="ECO:0000256" key="1">
    <source>
        <dbReference type="ARBA" id="ARBA00010641"/>
    </source>
</evidence>
<dbReference type="SUPFAM" id="SSF88659">
    <property type="entry name" value="Sigma3 and sigma4 domains of RNA polymerase sigma factors"/>
    <property type="match status" value="1"/>
</dbReference>
<dbReference type="Gene3D" id="1.10.10.10">
    <property type="entry name" value="Winged helix-like DNA-binding domain superfamily/Winged helix DNA-binding domain"/>
    <property type="match status" value="1"/>
</dbReference>
<name>A0A7X5TSV7_9MICO</name>
<evidence type="ECO:0000259" key="7">
    <source>
        <dbReference type="Pfam" id="PF08281"/>
    </source>
</evidence>